<dbReference type="AlphaFoldDB" id="A0A8X6MSJ0"/>
<comment type="caution">
    <text evidence="1">The sequence shown here is derived from an EMBL/GenBank/DDBJ whole genome shotgun (WGS) entry which is preliminary data.</text>
</comment>
<name>A0A8X6MSJ0_NEPPI</name>
<organism evidence="1 2">
    <name type="scientific">Nephila pilipes</name>
    <name type="common">Giant wood spider</name>
    <name type="synonym">Nephila maculata</name>
    <dbReference type="NCBI Taxonomy" id="299642"/>
    <lineage>
        <taxon>Eukaryota</taxon>
        <taxon>Metazoa</taxon>
        <taxon>Ecdysozoa</taxon>
        <taxon>Arthropoda</taxon>
        <taxon>Chelicerata</taxon>
        <taxon>Arachnida</taxon>
        <taxon>Araneae</taxon>
        <taxon>Araneomorphae</taxon>
        <taxon>Entelegynae</taxon>
        <taxon>Araneoidea</taxon>
        <taxon>Nephilidae</taxon>
        <taxon>Nephila</taxon>
    </lineage>
</organism>
<accession>A0A8X6MSJ0</accession>
<protein>
    <submittedName>
        <fullName evidence="1">Uncharacterized protein</fullName>
    </submittedName>
</protein>
<proteinExistence type="predicted"/>
<keyword evidence="2" id="KW-1185">Reference proteome</keyword>
<evidence type="ECO:0000313" key="2">
    <source>
        <dbReference type="Proteomes" id="UP000887013"/>
    </source>
</evidence>
<gene>
    <name evidence="1" type="ORF">NPIL_259221</name>
</gene>
<reference evidence="1" key="1">
    <citation type="submission" date="2020-08" db="EMBL/GenBank/DDBJ databases">
        <title>Multicomponent nature underlies the extraordinary mechanical properties of spider dragline silk.</title>
        <authorList>
            <person name="Kono N."/>
            <person name="Nakamura H."/>
            <person name="Mori M."/>
            <person name="Yoshida Y."/>
            <person name="Ohtoshi R."/>
            <person name="Malay A.D."/>
            <person name="Moran D.A.P."/>
            <person name="Tomita M."/>
            <person name="Numata K."/>
            <person name="Arakawa K."/>
        </authorList>
    </citation>
    <scope>NUCLEOTIDE SEQUENCE</scope>
</reference>
<sequence length="194" mass="22189">MRVMTVGYDLGSDIRQQIFQLGRLETLHHSITVSFFLFFPHFFLWLGSETFLSLAEFRVVQLEPADEVSSEARQVLRLSHQSAHHDSDSESCRIRITLPQNLLRNCSRIPWKIRCQTINYSSSTVSRSGTPTSLMSCKNFTEINEACGQPAFSLFSQVGPSHLKLEKNSEGDQPLKRQNLQDLFDLGHETTHIY</sequence>
<evidence type="ECO:0000313" key="1">
    <source>
        <dbReference type="EMBL" id="GFS75647.1"/>
    </source>
</evidence>
<dbReference type="EMBL" id="BMAW01001797">
    <property type="protein sequence ID" value="GFS75647.1"/>
    <property type="molecule type" value="Genomic_DNA"/>
</dbReference>
<dbReference type="Proteomes" id="UP000887013">
    <property type="component" value="Unassembled WGS sequence"/>
</dbReference>